<gene>
    <name evidence="1" type="ORF">TM448B01340_0009</name>
</gene>
<name>A0A6M3XQI9_9ZZZZ</name>
<organism evidence="1">
    <name type="scientific">viral metagenome</name>
    <dbReference type="NCBI Taxonomy" id="1070528"/>
    <lineage>
        <taxon>unclassified sequences</taxon>
        <taxon>metagenomes</taxon>
        <taxon>organismal metagenomes</taxon>
    </lineage>
</organism>
<reference evidence="1" key="1">
    <citation type="submission" date="2020-03" db="EMBL/GenBank/DDBJ databases">
        <title>The deep terrestrial virosphere.</title>
        <authorList>
            <person name="Holmfeldt K."/>
            <person name="Nilsson E."/>
            <person name="Simone D."/>
            <person name="Lopez-Fernandez M."/>
            <person name="Wu X."/>
            <person name="de Brujin I."/>
            <person name="Lundin D."/>
            <person name="Andersson A."/>
            <person name="Bertilsson S."/>
            <person name="Dopson M."/>
        </authorList>
    </citation>
    <scope>NUCLEOTIDE SEQUENCE</scope>
    <source>
        <strain evidence="1">TM448B01340</strain>
    </source>
</reference>
<proteinExistence type="predicted"/>
<accession>A0A6M3XQI9</accession>
<dbReference type="AlphaFoldDB" id="A0A6M3XQI9"/>
<dbReference type="EMBL" id="MT144740">
    <property type="protein sequence ID" value="QJH98555.1"/>
    <property type="molecule type" value="Genomic_DNA"/>
</dbReference>
<evidence type="ECO:0000313" key="1">
    <source>
        <dbReference type="EMBL" id="QJH98555.1"/>
    </source>
</evidence>
<protein>
    <submittedName>
        <fullName evidence="1">Uncharacterized protein</fullName>
    </submittedName>
</protein>
<sequence>MTMTVSVSDLTAMRFHFHERDEFLEDAVSRGLGDLPHFWAYPGSDSVLAACGSVFVVDDTNLIAATDDDPSKGFLTLRVHDDMPDYRELLETHPHVFALSMDRLKEVHDEHGMTFDLVDWLKANVGPTAAFGKHQSDDAVVFDVGAGALASVRHGKRAIMVVTDCHAPMLTQKTSDFLEHVAKVYFFKDKAKAALFSTFWS</sequence>